<keyword evidence="7" id="KW-1185">Reference proteome</keyword>
<name>A0A3A8KBJ0_9BACT</name>
<dbReference type="EMBL" id="RAWE01000017">
    <property type="protein sequence ID" value="RKH05568.1"/>
    <property type="molecule type" value="Genomic_DNA"/>
</dbReference>
<evidence type="ECO:0000313" key="6">
    <source>
        <dbReference type="EMBL" id="RKH05568.1"/>
    </source>
</evidence>
<protein>
    <recommendedName>
        <fullName evidence="5">PLD phosphodiesterase domain-containing protein</fullName>
    </recommendedName>
</protein>
<dbReference type="PANTHER" id="PTHR18896:SF76">
    <property type="entry name" value="PHOSPHOLIPASE"/>
    <property type="match status" value="1"/>
</dbReference>
<evidence type="ECO:0000256" key="4">
    <source>
        <dbReference type="ARBA" id="ARBA00023098"/>
    </source>
</evidence>
<comment type="caution">
    <text evidence="6">The sequence shown here is derived from an EMBL/GenBank/DDBJ whole genome shotgun (WGS) entry which is preliminary data.</text>
</comment>
<dbReference type="AlphaFoldDB" id="A0A3A8KBJ0"/>
<dbReference type="SMART" id="SM00155">
    <property type="entry name" value="PLDc"/>
    <property type="match status" value="2"/>
</dbReference>
<dbReference type="GO" id="GO:0004630">
    <property type="term" value="F:phospholipase D activity"/>
    <property type="evidence" value="ECO:0007669"/>
    <property type="project" value="UniProtKB-EC"/>
</dbReference>
<feature type="domain" description="PLD phosphodiesterase" evidence="5">
    <location>
        <begin position="459"/>
        <end position="486"/>
    </location>
</feature>
<dbReference type="InterPro" id="IPR025202">
    <property type="entry name" value="PLD-like_dom"/>
</dbReference>
<accession>A0A3A8KBJ0</accession>
<organism evidence="6 7">
    <name type="scientific">Corallococcus carmarthensis</name>
    <dbReference type="NCBI Taxonomy" id="2316728"/>
    <lineage>
        <taxon>Bacteria</taxon>
        <taxon>Pseudomonadati</taxon>
        <taxon>Myxococcota</taxon>
        <taxon>Myxococcia</taxon>
        <taxon>Myxococcales</taxon>
        <taxon>Cystobacterineae</taxon>
        <taxon>Myxococcaceae</taxon>
        <taxon>Corallococcus</taxon>
    </lineage>
</organism>
<dbReference type="Gene3D" id="3.30.870.10">
    <property type="entry name" value="Endonuclease Chain A"/>
    <property type="match status" value="2"/>
</dbReference>
<dbReference type="InterPro" id="IPR015679">
    <property type="entry name" value="PLipase_D_fam"/>
</dbReference>
<dbReference type="PANTHER" id="PTHR18896">
    <property type="entry name" value="PHOSPHOLIPASE D"/>
    <property type="match status" value="1"/>
</dbReference>
<evidence type="ECO:0000256" key="1">
    <source>
        <dbReference type="ARBA" id="ARBA00000798"/>
    </source>
</evidence>
<dbReference type="PROSITE" id="PS50035">
    <property type="entry name" value="PLD"/>
    <property type="match status" value="1"/>
</dbReference>
<keyword evidence="3" id="KW-0378">Hydrolase</keyword>
<reference evidence="7" key="1">
    <citation type="submission" date="2018-09" db="EMBL/GenBank/DDBJ databases">
        <authorList>
            <person name="Livingstone P.G."/>
            <person name="Whitworth D.E."/>
        </authorList>
    </citation>
    <scope>NUCLEOTIDE SEQUENCE [LARGE SCALE GENOMIC DNA]</scope>
    <source>
        <strain evidence="7">CA043D</strain>
    </source>
</reference>
<dbReference type="InterPro" id="IPR001736">
    <property type="entry name" value="PLipase_D/transphosphatidylase"/>
</dbReference>
<keyword evidence="4" id="KW-0443">Lipid metabolism</keyword>
<dbReference type="Proteomes" id="UP000268313">
    <property type="component" value="Unassembled WGS sequence"/>
</dbReference>
<gene>
    <name evidence="6" type="ORF">D7X32_07445</name>
</gene>
<keyword evidence="2" id="KW-0677">Repeat</keyword>
<evidence type="ECO:0000313" key="7">
    <source>
        <dbReference type="Proteomes" id="UP000268313"/>
    </source>
</evidence>
<dbReference type="Pfam" id="PF13091">
    <property type="entry name" value="PLDc_2"/>
    <property type="match status" value="1"/>
</dbReference>
<dbReference type="OrthoDB" id="8828485at2"/>
<evidence type="ECO:0000259" key="5">
    <source>
        <dbReference type="PROSITE" id="PS50035"/>
    </source>
</evidence>
<dbReference type="GO" id="GO:0009395">
    <property type="term" value="P:phospholipid catabolic process"/>
    <property type="evidence" value="ECO:0007669"/>
    <property type="project" value="TreeGrafter"/>
</dbReference>
<proteinExistence type="predicted"/>
<dbReference type="SUPFAM" id="SSF56024">
    <property type="entry name" value="Phospholipase D/nuclease"/>
    <property type="match status" value="2"/>
</dbReference>
<dbReference type="RefSeq" id="WP_120601811.1">
    <property type="nucleotide sequence ID" value="NZ_JABFJX010000061.1"/>
</dbReference>
<evidence type="ECO:0000256" key="2">
    <source>
        <dbReference type="ARBA" id="ARBA00022737"/>
    </source>
</evidence>
<evidence type="ECO:0000256" key="3">
    <source>
        <dbReference type="ARBA" id="ARBA00022801"/>
    </source>
</evidence>
<comment type="catalytic activity">
    <reaction evidence="1">
        <text>a 1,2-diacyl-sn-glycero-3-phosphocholine + H2O = a 1,2-diacyl-sn-glycero-3-phosphate + choline + H(+)</text>
        <dbReference type="Rhea" id="RHEA:14445"/>
        <dbReference type="ChEBI" id="CHEBI:15354"/>
        <dbReference type="ChEBI" id="CHEBI:15377"/>
        <dbReference type="ChEBI" id="CHEBI:15378"/>
        <dbReference type="ChEBI" id="CHEBI:57643"/>
        <dbReference type="ChEBI" id="CHEBI:58608"/>
        <dbReference type="EC" id="3.1.4.4"/>
    </reaction>
</comment>
<sequence>MSKRTSDNNSATFIMDGEDFFAAFVACLDEVRESVPLADEPSSKPKGPSKPAAPANTYVRLAYWAMEHHLPLKQDDQGFTLEAALKGLADRGIHVEIILWDPDAVSANAGGDENFAKKVARGNAAVAKALHGYNDKILVFLESHPTVGGVGYGLHQKMSLFSIGGQLKALVGGFNMELEYWDRAYHLGQHPLTGHGHTLHDTAVLVEGPVTCDIEEEWLRRWDRQVSLKSLQFWSKEQPAYKVRGAVRGLVHDQPSLGGLTISVLTTGVFATKTEYSIRDEIKTLLQGANSYVYAENYQFFEPEIITEICRKLKTQKQFQVCVVIPDPICDPTQANTQLSRIAYTRMLLASFKEKGGVKGKLDESLRALRLRDVTDPVNNEQGVYYKVLDAKKPKGWMEGAKLQMTPPEVKGAKTVSEPVKVALELIDGVDLKDDAKPRVQFYCPVRFPSHSDDYAQSTKIYVHSKLMLIDSRHVIVGSANFGHRSMHYDGEMSLHINSDSFAVEVKQKLFPHYNVHSMKEVPEALRDDARSVHDQVRLIPRSPGELRAAKDKLPYPLDYSWF</sequence>